<dbReference type="InterPro" id="IPR018391">
    <property type="entry name" value="PQQ_b-propeller_rpt"/>
</dbReference>
<dbReference type="AlphaFoldDB" id="A0A917EXG4"/>
<dbReference type="InterPro" id="IPR002372">
    <property type="entry name" value="PQQ_rpt_dom"/>
</dbReference>
<keyword evidence="1" id="KW-0812">Transmembrane</keyword>
<protein>
    <recommendedName>
        <fullName evidence="2">Pyrrolo-quinoline quinone repeat domain-containing protein</fullName>
    </recommendedName>
</protein>
<keyword evidence="1" id="KW-0472">Membrane</keyword>
<reference evidence="3" key="2">
    <citation type="submission" date="2020-09" db="EMBL/GenBank/DDBJ databases">
        <authorList>
            <person name="Sun Q."/>
            <person name="Zhou Y."/>
        </authorList>
    </citation>
    <scope>NUCLEOTIDE SEQUENCE</scope>
    <source>
        <strain evidence="3">CGMCC 1.12153</strain>
    </source>
</reference>
<name>A0A917EXG4_HALAA</name>
<proteinExistence type="predicted"/>
<evidence type="ECO:0000259" key="2">
    <source>
        <dbReference type="Pfam" id="PF13360"/>
    </source>
</evidence>
<sequence length="461" mass="51012">MRVSILILSLIVTFFIVPKISSAELGPTEWEQYRLYPDKNAVYTNEEVEPLKPKVFETNDEIRATPVVIDNRMFVGNHNSGDLFAFDLNSGEKLWENEAPNWIHSEMIFQDGQLYVGYGNRFFQDNGIRGTEESGVLSLDAESGEIVWQYETEGEVMPTPVYENGSVYAVTGDRYLYSLDQTSGELNDQTSIGSVVSMSAPNKTDNTLYFGGSGPEPFEFTAFDIDSGEIKWQTEFPSVFAGLDDVPAASADGIIVTTALQGDAEEPEHMIYAMDQETGEVLWEDSLGKGDFVKNNKSGAPIIYNGSIYVGSPITKKMYAYDLKSGEKQWEYEDEVMKAPPVAKDDVVYFANTKGLVQALDAESGEKQGEIELGGTLAPSGPIIMNDTLMIGSQDSRVYAVPTEDILDEEIETFASLVDSETDGPNDESSNQMMYILAGGLFFIVLLGILLKTKFKKERTQ</sequence>
<keyword evidence="4" id="KW-1185">Reference proteome</keyword>
<dbReference type="PANTHER" id="PTHR34512">
    <property type="entry name" value="CELL SURFACE PROTEIN"/>
    <property type="match status" value="1"/>
</dbReference>
<dbReference type="Proteomes" id="UP000660110">
    <property type="component" value="Unassembled WGS sequence"/>
</dbReference>
<dbReference type="Gene3D" id="2.40.128.630">
    <property type="match status" value="2"/>
</dbReference>
<evidence type="ECO:0000313" key="3">
    <source>
        <dbReference type="EMBL" id="GGF31029.1"/>
    </source>
</evidence>
<dbReference type="EMBL" id="BMEL01000004">
    <property type="protein sequence ID" value="GGF31029.1"/>
    <property type="molecule type" value="Genomic_DNA"/>
</dbReference>
<dbReference type="RefSeq" id="WP_188378583.1">
    <property type="nucleotide sequence ID" value="NZ_BMEL01000004.1"/>
</dbReference>
<accession>A0A917EXG4</accession>
<feature type="transmembrane region" description="Helical" evidence="1">
    <location>
        <begin position="433"/>
        <end position="451"/>
    </location>
</feature>
<feature type="domain" description="Pyrrolo-quinoline quinone repeat" evidence="2">
    <location>
        <begin position="61"/>
        <end position="116"/>
    </location>
</feature>
<keyword evidence="1" id="KW-1133">Transmembrane helix</keyword>
<dbReference type="InterPro" id="IPR011047">
    <property type="entry name" value="Quinoprotein_ADH-like_sf"/>
</dbReference>
<dbReference type="Gene3D" id="2.130.10.10">
    <property type="entry name" value="YVTN repeat-like/Quinoprotein amine dehydrogenase"/>
    <property type="match status" value="1"/>
</dbReference>
<feature type="domain" description="Pyrrolo-quinoline quinone repeat" evidence="2">
    <location>
        <begin position="219"/>
        <end position="401"/>
    </location>
</feature>
<reference evidence="3" key="1">
    <citation type="journal article" date="2014" name="Int. J. Syst. Evol. Microbiol.">
        <title>Complete genome sequence of Corynebacterium casei LMG S-19264T (=DSM 44701T), isolated from a smear-ripened cheese.</title>
        <authorList>
            <consortium name="US DOE Joint Genome Institute (JGI-PGF)"/>
            <person name="Walter F."/>
            <person name="Albersmeier A."/>
            <person name="Kalinowski J."/>
            <person name="Ruckert C."/>
        </authorList>
    </citation>
    <scope>NUCLEOTIDE SEQUENCE</scope>
    <source>
        <strain evidence="3">CGMCC 1.12153</strain>
    </source>
</reference>
<dbReference type="Pfam" id="PF13360">
    <property type="entry name" value="PQQ_2"/>
    <property type="match status" value="2"/>
</dbReference>
<evidence type="ECO:0000256" key="1">
    <source>
        <dbReference type="SAM" id="Phobius"/>
    </source>
</evidence>
<gene>
    <name evidence="3" type="ORF">GCM10010954_32740</name>
</gene>
<evidence type="ECO:0000313" key="4">
    <source>
        <dbReference type="Proteomes" id="UP000660110"/>
    </source>
</evidence>
<dbReference type="SUPFAM" id="SSF50998">
    <property type="entry name" value="Quinoprotein alcohol dehydrogenase-like"/>
    <property type="match status" value="1"/>
</dbReference>
<dbReference type="SMART" id="SM00564">
    <property type="entry name" value="PQQ"/>
    <property type="match status" value="8"/>
</dbReference>
<dbReference type="InterPro" id="IPR015943">
    <property type="entry name" value="WD40/YVTN_repeat-like_dom_sf"/>
</dbReference>
<dbReference type="PANTHER" id="PTHR34512:SF30">
    <property type="entry name" value="OUTER MEMBRANE PROTEIN ASSEMBLY FACTOR BAMB"/>
    <property type="match status" value="1"/>
</dbReference>
<comment type="caution">
    <text evidence="3">The sequence shown here is derived from an EMBL/GenBank/DDBJ whole genome shotgun (WGS) entry which is preliminary data.</text>
</comment>
<organism evidence="3 4">
    <name type="scientific">Halobacillus andaensis</name>
    <dbReference type="NCBI Taxonomy" id="1176239"/>
    <lineage>
        <taxon>Bacteria</taxon>
        <taxon>Bacillati</taxon>
        <taxon>Bacillota</taxon>
        <taxon>Bacilli</taxon>
        <taxon>Bacillales</taxon>
        <taxon>Bacillaceae</taxon>
        <taxon>Halobacillus</taxon>
    </lineage>
</organism>